<accession>A0A378QUN0</accession>
<dbReference type="EMBL" id="MXAP01000074">
    <property type="protein sequence ID" value="OPH37833.1"/>
    <property type="molecule type" value="Genomic_DNA"/>
</dbReference>
<name>A0A378QUN0_9GAMM</name>
<feature type="transmembrane region" description="Helical" evidence="1">
    <location>
        <begin position="84"/>
        <end position="103"/>
    </location>
</feature>
<reference evidence="2 4" key="1">
    <citation type="submission" date="2017-03" db="EMBL/GenBank/DDBJ databases">
        <title>Draft genome sequence of Moraxella equi CCUG 4950T type strain.</title>
        <authorList>
            <person name="Salva-Serra F."/>
            <person name="Engstrom-Jakobsson H."/>
            <person name="Thorell K."/>
            <person name="Jaen-Luchoro D."/>
            <person name="Gonzales-Siles L."/>
            <person name="Karlsson R."/>
            <person name="Yazdan S."/>
            <person name="Boulund F."/>
            <person name="Johnning A."/>
            <person name="Engstrand L."/>
            <person name="Kristiansson E."/>
            <person name="Moore E."/>
        </authorList>
    </citation>
    <scope>NUCLEOTIDE SEQUENCE [LARGE SCALE GENOMIC DNA]</scope>
    <source>
        <strain evidence="2 4">CCUG 4950</strain>
    </source>
</reference>
<evidence type="ECO:0000313" key="4">
    <source>
        <dbReference type="Proteomes" id="UP000190777"/>
    </source>
</evidence>
<reference evidence="3 5" key="2">
    <citation type="submission" date="2018-06" db="EMBL/GenBank/DDBJ databases">
        <authorList>
            <consortium name="Pathogen Informatics"/>
            <person name="Doyle S."/>
        </authorList>
    </citation>
    <scope>NUCLEOTIDE SEQUENCE [LARGE SCALE GENOMIC DNA]</scope>
    <source>
        <strain evidence="3 5">NCTC11012</strain>
    </source>
</reference>
<evidence type="ECO:0000313" key="2">
    <source>
        <dbReference type="EMBL" id="OPH37833.1"/>
    </source>
</evidence>
<dbReference type="Proteomes" id="UP000254618">
    <property type="component" value="Unassembled WGS sequence"/>
</dbReference>
<evidence type="ECO:0000313" key="3">
    <source>
        <dbReference type="EMBL" id="STZ04142.1"/>
    </source>
</evidence>
<proteinExistence type="predicted"/>
<keyword evidence="1" id="KW-0472">Membrane</keyword>
<dbReference type="Proteomes" id="UP000190777">
    <property type="component" value="Unassembled WGS sequence"/>
</dbReference>
<feature type="transmembrane region" description="Helical" evidence="1">
    <location>
        <begin position="12"/>
        <end position="32"/>
    </location>
</feature>
<keyword evidence="1" id="KW-1133">Transmembrane helix</keyword>
<organism evidence="3 5">
    <name type="scientific">Moraxella equi</name>
    <dbReference type="NCBI Taxonomy" id="60442"/>
    <lineage>
        <taxon>Bacteria</taxon>
        <taxon>Pseudomonadati</taxon>
        <taxon>Pseudomonadota</taxon>
        <taxon>Gammaproteobacteria</taxon>
        <taxon>Moraxellales</taxon>
        <taxon>Moraxellaceae</taxon>
        <taxon>Moraxella</taxon>
    </lineage>
</organism>
<evidence type="ECO:0000256" key="1">
    <source>
        <dbReference type="SAM" id="Phobius"/>
    </source>
</evidence>
<evidence type="ECO:0000313" key="5">
    <source>
        <dbReference type="Proteomes" id="UP000254618"/>
    </source>
</evidence>
<dbReference type="RefSeq" id="WP_079325841.1">
    <property type="nucleotide sequence ID" value="NZ_MXAP01000074.1"/>
</dbReference>
<keyword evidence="4" id="KW-1185">Reference proteome</keyword>
<dbReference type="EMBL" id="UGQF01000001">
    <property type="protein sequence ID" value="STZ04142.1"/>
    <property type="molecule type" value="Genomic_DNA"/>
</dbReference>
<keyword evidence="1" id="KW-0812">Transmembrane</keyword>
<feature type="transmembrane region" description="Helical" evidence="1">
    <location>
        <begin position="110"/>
        <end position="128"/>
    </location>
</feature>
<protein>
    <submittedName>
        <fullName evidence="3">Uncharacterized protein</fullName>
    </submittedName>
</protein>
<sequence length="134" mass="15400">MGIIFFGLNGLQFLYTLSMVLMVIAFFTVPIFSPKILPYKLSTSFFITLFVAYCLQFFIWLQIYYFIENKSGNTYEAIEITVKFIPYTLGASFVAMSLYGLLIKFAIPTAITLASLLSIVSIWFFYLYDIGVFE</sequence>
<dbReference type="AlphaFoldDB" id="A0A378QUN0"/>
<gene>
    <name evidence="2" type="ORF">B5J93_07585</name>
    <name evidence="3" type="ORF">NCTC11012_02409</name>
</gene>
<feature type="transmembrane region" description="Helical" evidence="1">
    <location>
        <begin position="44"/>
        <end position="64"/>
    </location>
</feature>